<protein>
    <recommendedName>
        <fullName evidence="3">Nephrocystin 3-like N-terminal domain-containing protein</fullName>
    </recommendedName>
</protein>
<reference evidence="4 5" key="1">
    <citation type="journal article" date="2016" name="Nat. Commun.">
        <title>Ectomycorrhizal ecology is imprinted in the genome of the dominant symbiotic fungus Cenococcum geophilum.</title>
        <authorList>
            <consortium name="DOE Joint Genome Institute"/>
            <person name="Peter M."/>
            <person name="Kohler A."/>
            <person name="Ohm R.A."/>
            <person name="Kuo A."/>
            <person name="Krutzmann J."/>
            <person name="Morin E."/>
            <person name="Arend M."/>
            <person name="Barry K.W."/>
            <person name="Binder M."/>
            <person name="Choi C."/>
            <person name="Clum A."/>
            <person name="Copeland A."/>
            <person name="Grisel N."/>
            <person name="Haridas S."/>
            <person name="Kipfer T."/>
            <person name="LaButti K."/>
            <person name="Lindquist E."/>
            <person name="Lipzen A."/>
            <person name="Maire R."/>
            <person name="Meier B."/>
            <person name="Mihaltcheva S."/>
            <person name="Molinier V."/>
            <person name="Murat C."/>
            <person name="Poggeler S."/>
            <person name="Quandt C.A."/>
            <person name="Sperisen C."/>
            <person name="Tritt A."/>
            <person name="Tisserant E."/>
            <person name="Crous P.W."/>
            <person name="Henrissat B."/>
            <person name="Nehls U."/>
            <person name="Egli S."/>
            <person name="Spatafora J.W."/>
            <person name="Grigoriev I.V."/>
            <person name="Martin F.M."/>
        </authorList>
    </citation>
    <scope>NUCLEOTIDE SEQUENCE [LARGE SCALE GENOMIC DNA]</scope>
    <source>
        <strain evidence="4 5">CBS 459.81</strain>
    </source>
</reference>
<accession>A0A8E2JFT7</accession>
<keyword evidence="5" id="KW-1185">Reference proteome</keyword>
<dbReference type="Proteomes" id="UP000250266">
    <property type="component" value="Unassembled WGS sequence"/>
</dbReference>
<gene>
    <name evidence="4" type="ORF">K432DRAFT_327052</name>
</gene>
<evidence type="ECO:0000256" key="1">
    <source>
        <dbReference type="ARBA" id="ARBA00022737"/>
    </source>
</evidence>
<dbReference type="AlphaFoldDB" id="A0A8E2JFT7"/>
<proteinExistence type="predicted"/>
<dbReference type="PANTHER" id="PTHR40619:SF3">
    <property type="entry name" value="FUNGAL STAND N-TERMINAL GOODBYE DOMAIN-CONTAINING PROTEIN"/>
    <property type="match status" value="1"/>
</dbReference>
<feature type="domain" description="Nephrocystin 3-like N-terminal" evidence="3">
    <location>
        <begin position="457"/>
        <end position="630"/>
    </location>
</feature>
<organism evidence="4 5">
    <name type="scientific">Lepidopterella palustris CBS 459.81</name>
    <dbReference type="NCBI Taxonomy" id="1314670"/>
    <lineage>
        <taxon>Eukaryota</taxon>
        <taxon>Fungi</taxon>
        <taxon>Dikarya</taxon>
        <taxon>Ascomycota</taxon>
        <taxon>Pezizomycotina</taxon>
        <taxon>Dothideomycetes</taxon>
        <taxon>Pleosporomycetidae</taxon>
        <taxon>Mytilinidiales</taxon>
        <taxon>Argynnaceae</taxon>
        <taxon>Lepidopterella</taxon>
    </lineage>
</organism>
<feature type="coiled-coil region" evidence="2">
    <location>
        <begin position="375"/>
        <end position="402"/>
    </location>
</feature>
<evidence type="ECO:0000259" key="3">
    <source>
        <dbReference type="Pfam" id="PF24883"/>
    </source>
</evidence>
<dbReference type="InterPro" id="IPR056884">
    <property type="entry name" value="NPHP3-like_N"/>
</dbReference>
<evidence type="ECO:0000313" key="5">
    <source>
        <dbReference type="Proteomes" id="UP000250266"/>
    </source>
</evidence>
<keyword evidence="1" id="KW-0677">Repeat</keyword>
<sequence>MDDSEKIRDFIDEKGPRIDNAFAEPSHFDKQKAIYIPKMPYHDLEDALKRYNETAKLTKAHGYPFDVEKCTWSDVLEEANKAQEKYFAAGAKNFARKIFRTAGDYSDVINPWIDLIPGDYGATVLTGGLKVIFMAAGQMAENREKILQAFVDIPDILGSTQEKREIFRSDKRLRECAIDLYTTLLSAIGELIDSLLEPSYKKFSKAFWKGSRAGKSIDEVLSRVQSSANIFHNRVDNIRDEKIEDTHKKVTSTEKQATVIRDVVTGTKIAVKENKVEVVKVGNAVKDVGNQVESSKVAMTRAVRGVGNQVEEVNQTSKKIEGGVRDAGNKLTNLEGAVNGGFQGVSGKIDEIQEMQKLMLASMEADGLNAKTGLYHFLTDRIKDLESINKRLRKKLKGERGQAMSSASFITVDHLLEVLDETHMGVLPHMKAIKDLDHMLRQGQNFDNASQSQAGSLLHTYQFTDWFSSEYSEILLVDGNTNSIGTGRTSPMSFLCATLVMSLVKKPSAISLHFFCGQHMASNDPLLGPNGLVRSLIMQLIMSGKPLLLNFVNSTEYYHALKNQDLDALCHTFQQLVKQVPPETTVYCIVDGISLYEREDMRKDLWFLVEKLKQIIQDDRLQFSFKLLMTNPQASRYTTNQVDPHQYPHQYVSLRSGANGRFISERGMRDVFGSVR</sequence>
<dbReference type="PANTHER" id="PTHR40619">
    <property type="entry name" value="FUNGAL STAND N-TERMINAL GOODBYE DOMAIN-CONTAINING PROTEIN"/>
    <property type="match status" value="1"/>
</dbReference>
<dbReference type="EMBL" id="KV744935">
    <property type="protein sequence ID" value="OCK81050.1"/>
    <property type="molecule type" value="Genomic_DNA"/>
</dbReference>
<dbReference type="OrthoDB" id="5419927at2759"/>
<evidence type="ECO:0000256" key="2">
    <source>
        <dbReference type="SAM" id="Coils"/>
    </source>
</evidence>
<keyword evidence="2" id="KW-0175">Coiled coil</keyword>
<dbReference type="Pfam" id="PF24883">
    <property type="entry name" value="NPHP3_N"/>
    <property type="match status" value="1"/>
</dbReference>
<evidence type="ECO:0000313" key="4">
    <source>
        <dbReference type="EMBL" id="OCK81050.1"/>
    </source>
</evidence>
<name>A0A8E2JFT7_9PEZI</name>